<dbReference type="InterPro" id="IPR010441">
    <property type="entry name" value="CH_2"/>
</dbReference>
<reference evidence="4" key="3">
    <citation type="submission" date="2015-06" db="UniProtKB">
        <authorList>
            <consortium name="EnsemblMetazoa"/>
        </authorList>
    </citation>
    <scope>IDENTIFICATION</scope>
</reference>
<dbReference type="Proteomes" id="UP000014760">
    <property type="component" value="Unassembled WGS sequence"/>
</dbReference>
<accession>R7UWY8</accession>
<feature type="domain" description="CH-like" evidence="2">
    <location>
        <begin position="27"/>
        <end position="98"/>
    </location>
</feature>
<feature type="compositionally biased region" description="Gly residues" evidence="1">
    <location>
        <begin position="248"/>
        <end position="264"/>
    </location>
</feature>
<dbReference type="FunCoup" id="R7UWY8">
    <property type="interactions" value="38"/>
</dbReference>
<sequence>MAAEIVKFQIPKIVDMHNYNPTSSVEVMVAELIRYFIPRGVELHNYSPGSSTRVKEHNWFHLNKKVLRRLDFEVDPNVIRNIVHCRPWAIENFLVLLREKMDAYLMLRDTSRFAHGDANEAPEVDQQQSRAGNQGHPIPGARHSPQNDRRTNRARAVPQKQFLSPRNKAGQELVPKSLLLQKQEELMAKEETIQILAAKIGGLEKLISLKDIRIDDLTARIGEIENFRPPAKGMRKGHSHPRLSDAGTRGGGGAGVRGGGFFQR</sequence>
<organism evidence="3">
    <name type="scientific">Capitella teleta</name>
    <name type="common">Polychaete worm</name>
    <dbReference type="NCBI Taxonomy" id="283909"/>
    <lineage>
        <taxon>Eukaryota</taxon>
        <taxon>Metazoa</taxon>
        <taxon>Spiralia</taxon>
        <taxon>Lophotrochozoa</taxon>
        <taxon>Annelida</taxon>
        <taxon>Polychaeta</taxon>
        <taxon>Sedentaria</taxon>
        <taxon>Scolecida</taxon>
        <taxon>Capitellidae</taxon>
        <taxon>Capitella</taxon>
    </lineage>
</organism>
<dbReference type="GO" id="GO:0005930">
    <property type="term" value="C:axoneme"/>
    <property type="evidence" value="ECO:0007669"/>
    <property type="project" value="TreeGrafter"/>
</dbReference>
<evidence type="ECO:0000256" key="1">
    <source>
        <dbReference type="SAM" id="MobiDB-lite"/>
    </source>
</evidence>
<protein>
    <recommendedName>
        <fullName evidence="2">CH-like domain-containing protein</fullName>
    </recommendedName>
</protein>
<evidence type="ECO:0000259" key="2">
    <source>
        <dbReference type="Pfam" id="PF06294"/>
    </source>
</evidence>
<gene>
    <name evidence="3" type="ORF">CAPTEDRAFT_226621</name>
</gene>
<dbReference type="EnsemblMetazoa" id="CapteT226621">
    <property type="protein sequence ID" value="CapteP226621"/>
    <property type="gene ID" value="CapteG226621"/>
</dbReference>
<dbReference type="OMA" id="MEYYDTR"/>
<dbReference type="Pfam" id="PF06294">
    <property type="entry name" value="CH_2"/>
    <property type="match status" value="1"/>
</dbReference>
<dbReference type="InterPro" id="IPR052111">
    <property type="entry name" value="Spermatogenesis_Ciliary_MAP"/>
</dbReference>
<dbReference type="GO" id="GO:0051493">
    <property type="term" value="P:regulation of cytoskeleton organization"/>
    <property type="evidence" value="ECO:0007669"/>
    <property type="project" value="TreeGrafter"/>
</dbReference>
<evidence type="ECO:0000313" key="5">
    <source>
        <dbReference type="Proteomes" id="UP000014760"/>
    </source>
</evidence>
<dbReference type="EMBL" id="AMQN01006919">
    <property type="status" value="NOT_ANNOTATED_CDS"/>
    <property type="molecule type" value="Genomic_DNA"/>
</dbReference>
<dbReference type="PANTHER" id="PTHR12509">
    <property type="entry name" value="SPERMATOGENESIS-ASSOCIATED 4-RELATED"/>
    <property type="match status" value="1"/>
</dbReference>
<reference evidence="5" key="1">
    <citation type="submission" date="2012-12" db="EMBL/GenBank/DDBJ databases">
        <authorList>
            <person name="Hellsten U."/>
            <person name="Grimwood J."/>
            <person name="Chapman J.A."/>
            <person name="Shapiro H."/>
            <person name="Aerts A."/>
            <person name="Otillar R.P."/>
            <person name="Terry A.Y."/>
            <person name="Boore J.L."/>
            <person name="Simakov O."/>
            <person name="Marletaz F."/>
            <person name="Cho S.-J."/>
            <person name="Edsinger-Gonzales E."/>
            <person name="Havlak P."/>
            <person name="Kuo D.-H."/>
            <person name="Larsson T."/>
            <person name="Lv J."/>
            <person name="Arendt D."/>
            <person name="Savage R."/>
            <person name="Osoegawa K."/>
            <person name="de Jong P."/>
            <person name="Lindberg D.R."/>
            <person name="Seaver E.C."/>
            <person name="Weisblat D.A."/>
            <person name="Putnam N.H."/>
            <person name="Grigoriev I.V."/>
            <person name="Rokhsar D.S."/>
        </authorList>
    </citation>
    <scope>NUCLEOTIDE SEQUENCE</scope>
    <source>
        <strain evidence="5">I ESC-2004</strain>
    </source>
</reference>
<evidence type="ECO:0000313" key="4">
    <source>
        <dbReference type="EnsemblMetazoa" id="CapteP226621"/>
    </source>
</evidence>
<dbReference type="STRING" id="283909.R7UWY8"/>
<proteinExistence type="predicted"/>
<dbReference type="Gene3D" id="1.10.418.10">
    <property type="entry name" value="Calponin-like domain"/>
    <property type="match status" value="1"/>
</dbReference>
<dbReference type="HOGENOM" id="CLU_069635_1_0_1"/>
<reference evidence="3 5" key="2">
    <citation type="journal article" date="2013" name="Nature">
        <title>Insights into bilaterian evolution from three spiralian genomes.</title>
        <authorList>
            <person name="Simakov O."/>
            <person name="Marletaz F."/>
            <person name="Cho S.J."/>
            <person name="Edsinger-Gonzales E."/>
            <person name="Havlak P."/>
            <person name="Hellsten U."/>
            <person name="Kuo D.H."/>
            <person name="Larsson T."/>
            <person name="Lv J."/>
            <person name="Arendt D."/>
            <person name="Savage R."/>
            <person name="Osoegawa K."/>
            <person name="de Jong P."/>
            <person name="Grimwood J."/>
            <person name="Chapman J.A."/>
            <person name="Shapiro H."/>
            <person name="Aerts A."/>
            <person name="Otillar R.P."/>
            <person name="Terry A.Y."/>
            <person name="Boore J.L."/>
            <person name="Grigoriev I.V."/>
            <person name="Lindberg D.R."/>
            <person name="Seaver E.C."/>
            <person name="Weisblat D.A."/>
            <person name="Putnam N.H."/>
            <person name="Rokhsar D.S."/>
        </authorList>
    </citation>
    <scope>NUCLEOTIDE SEQUENCE</scope>
    <source>
        <strain evidence="3 5">I ESC-2004</strain>
    </source>
</reference>
<dbReference type="OrthoDB" id="193300at2759"/>
<name>R7UWY8_CAPTE</name>
<dbReference type="EMBL" id="KB299519">
    <property type="protein sequence ID" value="ELU07921.1"/>
    <property type="molecule type" value="Genomic_DNA"/>
</dbReference>
<feature type="region of interest" description="Disordered" evidence="1">
    <location>
        <begin position="228"/>
        <end position="264"/>
    </location>
</feature>
<dbReference type="GO" id="GO:0008017">
    <property type="term" value="F:microtubule binding"/>
    <property type="evidence" value="ECO:0007669"/>
    <property type="project" value="TreeGrafter"/>
</dbReference>
<keyword evidence="5" id="KW-1185">Reference proteome</keyword>
<dbReference type="AlphaFoldDB" id="R7UWY8"/>
<dbReference type="PANTHER" id="PTHR12509:SF9">
    <property type="entry name" value="SPERM FLAGELLAR PROTEIN 1 ISOFORM X1"/>
    <property type="match status" value="1"/>
</dbReference>
<feature type="region of interest" description="Disordered" evidence="1">
    <location>
        <begin position="116"/>
        <end position="168"/>
    </location>
</feature>
<evidence type="ECO:0000313" key="3">
    <source>
        <dbReference type="EMBL" id="ELU07921.1"/>
    </source>
</evidence>
<dbReference type="InterPro" id="IPR036872">
    <property type="entry name" value="CH_dom_sf"/>
</dbReference>